<accession>A0AB73H4R0</accession>
<dbReference type="PROSITE" id="PS50943">
    <property type="entry name" value="HTH_CROC1"/>
    <property type="match status" value="1"/>
</dbReference>
<dbReference type="SUPFAM" id="SSF47413">
    <property type="entry name" value="lambda repressor-like DNA-binding domains"/>
    <property type="match status" value="1"/>
</dbReference>
<dbReference type="SMART" id="SM00530">
    <property type="entry name" value="HTH_XRE"/>
    <property type="match status" value="1"/>
</dbReference>
<reference evidence="3 4" key="1">
    <citation type="submission" date="2020-03" db="EMBL/GenBank/DDBJ databases">
        <title>Soil Listeria distribution.</title>
        <authorList>
            <person name="Liao J."/>
            <person name="Wiedmann M."/>
        </authorList>
    </citation>
    <scope>NUCLEOTIDE SEQUENCE [LARGE SCALE GENOMIC DNA]</scope>
    <source>
        <strain evidence="3 4">FSL L7-0297</strain>
    </source>
</reference>
<dbReference type="GO" id="GO:0003677">
    <property type="term" value="F:DNA binding"/>
    <property type="evidence" value="ECO:0007669"/>
    <property type="project" value="UniProtKB-KW"/>
</dbReference>
<dbReference type="Pfam" id="PF01381">
    <property type="entry name" value="HTH_3"/>
    <property type="match status" value="1"/>
</dbReference>
<gene>
    <name evidence="3" type="ORF">HCA89_00210</name>
</gene>
<evidence type="ECO:0000256" key="1">
    <source>
        <dbReference type="ARBA" id="ARBA00023125"/>
    </source>
</evidence>
<protein>
    <submittedName>
        <fullName evidence="3">Helix-turn-helix transcriptional regulator</fullName>
    </submittedName>
</protein>
<dbReference type="CDD" id="cd00093">
    <property type="entry name" value="HTH_XRE"/>
    <property type="match status" value="1"/>
</dbReference>
<dbReference type="PANTHER" id="PTHR46558:SF4">
    <property type="entry name" value="DNA-BIDING PHAGE PROTEIN"/>
    <property type="match status" value="1"/>
</dbReference>
<evidence type="ECO:0000259" key="2">
    <source>
        <dbReference type="PROSITE" id="PS50943"/>
    </source>
</evidence>
<dbReference type="RefSeq" id="WP_185542794.1">
    <property type="nucleotide sequence ID" value="NZ_JAARXV010000001.1"/>
</dbReference>
<evidence type="ECO:0000313" key="3">
    <source>
        <dbReference type="EMBL" id="MBC2140715.1"/>
    </source>
</evidence>
<comment type="caution">
    <text evidence="3">The sequence shown here is derived from an EMBL/GenBank/DDBJ whole genome shotgun (WGS) entry which is preliminary data.</text>
</comment>
<dbReference type="Gene3D" id="1.10.260.40">
    <property type="entry name" value="lambda repressor-like DNA-binding domains"/>
    <property type="match status" value="1"/>
</dbReference>
<dbReference type="Proteomes" id="UP000552309">
    <property type="component" value="Unassembled WGS sequence"/>
</dbReference>
<dbReference type="EMBL" id="JAARXV010000001">
    <property type="protein sequence ID" value="MBC2140715.1"/>
    <property type="molecule type" value="Genomic_DNA"/>
</dbReference>
<feature type="domain" description="HTH cro/C1-type" evidence="2">
    <location>
        <begin position="5"/>
        <end position="59"/>
    </location>
</feature>
<evidence type="ECO:0000313" key="4">
    <source>
        <dbReference type="Proteomes" id="UP000552309"/>
    </source>
</evidence>
<sequence>MQTKLYELRKAKKMTQIDMAILIGVSESSYRNKERGFCEFKSSEMFIIAEKFKLPIEKIFLRRKLTKRDVV</sequence>
<proteinExistence type="predicted"/>
<dbReference type="InterPro" id="IPR001387">
    <property type="entry name" value="Cro/C1-type_HTH"/>
</dbReference>
<dbReference type="InterPro" id="IPR010982">
    <property type="entry name" value="Lambda_DNA-bd_dom_sf"/>
</dbReference>
<keyword evidence="1" id="KW-0238">DNA-binding</keyword>
<name>A0AB73H4R0_LISIO</name>
<dbReference type="AlphaFoldDB" id="A0AB73H4R0"/>
<dbReference type="PANTHER" id="PTHR46558">
    <property type="entry name" value="TRACRIPTIONAL REGULATORY PROTEIN-RELATED-RELATED"/>
    <property type="match status" value="1"/>
</dbReference>
<organism evidence="3 4">
    <name type="scientific">Listeria innocua</name>
    <dbReference type="NCBI Taxonomy" id="1642"/>
    <lineage>
        <taxon>Bacteria</taxon>
        <taxon>Bacillati</taxon>
        <taxon>Bacillota</taxon>
        <taxon>Bacilli</taxon>
        <taxon>Bacillales</taxon>
        <taxon>Listeriaceae</taxon>
        <taxon>Listeria</taxon>
    </lineage>
</organism>